<dbReference type="PANTHER" id="PTHR11908:SF132">
    <property type="entry name" value="ALDEHYDE OXIDASE 1-RELATED"/>
    <property type="match status" value="1"/>
</dbReference>
<dbReference type="SMART" id="SM01008">
    <property type="entry name" value="Ald_Xan_dh_C"/>
    <property type="match status" value="1"/>
</dbReference>
<evidence type="ECO:0000313" key="5">
    <source>
        <dbReference type="Proteomes" id="UP000219182"/>
    </source>
</evidence>
<dbReference type="InterPro" id="IPR000674">
    <property type="entry name" value="Ald_Oxase/Xan_DH_a/b"/>
</dbReference>
<dbReference type="SUPFAM" id="SSF54665">
    <property type="entry name" value="CO dehydrogenase molybdoprotein N-domain-like"/>
    <property type="match status" value="1"/>
</dbReference>
<dbReference type="PANTHER" id="PTHR11908">
    <property type="entry name" value="XANTHINE DEHYDROGENASE"/>
    <property type="match status" value="1"/>
</dbReference>
<dbReference type="SUPFAM" id="SSF56003">
    <property type="entry name" value="Molybdenum cofactor-binding domain"/>
    <property type="match status" value="1"/>
</dbReference>
<sequence>MTEISFPDILRIDARDKVRGAPIFATDRTRPDLLHAALAVSTIPRGRVLNIDTQKARGAAGVRLTLTHEDLGELQLPGFLLGGYGFQNFQPLRSPEIAYRGQPIAIVVADTFEAATEAAALIQATYAEEPFCPTIGTPGAEILDQADTPLAPFLHEPLAGDADAAFAAAPVKIDIEFSCPTQHQNPIELVATVAEWEGDRLIIHEGTQNSGSVRHGVAQVLSIPAAQVEVISPFVGGAFGQKNSLQMQTALAAVAARRAGAPVKLVVPRTQLFQGASFRPASRHRIRIGADSSGTLLAGIHESDAQTSRHDFFPGEYAATSARLYGWGAFRGRHRLVRTDTQTPGFMRAPFEHPACFAMETAIDELAYAIKMDPVDLRLANDTAIDPITRLPFSSHHAAACLTRGAERFGWYARSAEPQSMRAADGAFVGWGAALGAYPGMMIASIVNLRVSHNGSVEIALGAHEMGQGIRTVIAAATGRRLGVSPGEITVLIGDTRAAPQQPTAGSWGAASATLAAETAADAMLEALAKLVPEGTIKGRTPAEILKAIGRASLEVETMVKAPGQSDEVFALIRSGKMLRAGPVFEDRVTFSFISHFVEVRVEPHLKRIRIPRVVSVADCGRVISPRTAASQMRSGVVWGIGAALREASETDPRYGGFLNADLAEYAVPVNADIGRIDVDFIDEPDSLLASGVKSLGEVSLCGVAPAIANAVFHATGRRLRKLPIRIEDMI</sequence>
<accession>A0A2A6FL92</accession>
<dbReference type="InterPro" id="IPR016208">
    <property type="entry name" value="Ald_Oxase/xanthine_DH-like"/>
</dbReference>
<dbReference type="InterPro" id="IPR037165">
    <property type="entry name" value="AldOxase/xan_DH_Mopterin-bd_sf"/>
</dbReference>
<keyword evidence="2" id="KW-0560">Oxidoreductase</keyword>
<dbReference type="InterPro" id="IPR008274">
    <property type="entry name" value="AldOxase/xan_DH_MoCoBD1"/>
</dbReference>
<dbReference type="Pfam" id="PF01315">
    <property type="entry name" value="Ald_Xan_dh_C"/>
    <property type="match status" value="1"/>
</dbReference>
<gene>
    <name evidence="4" type="ORF">CN311_01940</name>
</gene>
<dbReference type="InterPro" id="IPR046867">
    <property type="entry name" value="AldOxase/xan_DH_MoCoBD2"/>
</dbReference>
<dbReference type="Pfam" id="PF02738">
    <property type="entry name" value="MoCoBD_1"/>
    <property type="match status" value="1"/>
</dbReference>
<proteinExistence type="predicted"/>
<feature type="domain" description="Aldehyde oxidase/xanthine dehydrogenase a/b hammerhead" evidence="3">
    <location>
        <begin position="19"/>
        <end position="130"/>
    </location>
</feature>
<dbReference type="Gene3D" id="3.30.365.10">
    <property type="entry name" value="Aldehyde oxidase/xanthine dehydrogenase, molybdopterin binding domain"/>
    <property type="match status" value="4"/>
</dbReference>
<reference evidence="4 5" key="1">
    <citation type="submission" date="2017-09" db="EMBL/GenBank/DDBJ databases">
        <title>Mesorhizobum sanjuanii sp. nov. isolated from nodules of Lotus tenuis in saline-alkaline lowlands of Flooding Pampa.</title>
        <authorList>
            <person name="Sannazzaro A.I."/>
            <person name="Torres Tejerizo G.A."/>
            <person name="Fontana F."/>
            <person name="Cumpa Velazquez L.M."/>
            <person name="Hansen L."/>
            <person name="Pistorio M."/>
            <person name="Estrella M.J."/>
        </authorList>
    </citation>
    <scope>NUCLEOTIDE SEQUENCE [LARGE SCALE GENOMIC DNA]</scope>
    <source>
        <strain evidence="4 5">BSA136</strain>
    </source>
</reference>
<dbReference type="Gene3D" id="3.90.1170.50">
    <property type="entry name" value="Aldehyde oxidase/xanthine dehydrogenase, a/b hammerhead"/>
    <property type="match status" value="1"/>
</dbReference>
<dbReference type="InterPro" id="IPR036856">
    <property type="entry name" value="Ald_Oxase/Xan_DH_a/b_sf"/>
</dbReference>
<dbReference type="EMBL" id="NWQG01000010">
    <property type="protein sequence ID" value="PDQ22730.1"/>
    <property type="molecule type" value="Genomic_DNA"/>
</dbReference>
<comment type="caution">
    <text evidence="4">The sequence shown here is derived from an EMBL/GenBank/DDBJ whole genome shotgun (WGS) entry which is preliminary data.</text>
</comment>
<dbReference type="Pfam" id="PF20256">
    <property type="entry name" value="MoCoBD_2"/>
    <property type="match status" value="1"/>
</dbReference>
<keyword evidence="5" id="KW-1185">Reference proteome</keyword>
<protein>
    <submittedName>
        <fullName evidence="4">Xanthine dehydrogenase</fullName>
    </submittedName>
</protein>
<evidence type="ECO:0000259" key="3">
    <source>
        <dbReference type="SMART" id="SM01008"/>
    </source>
</evidence>
<evidence type="ECO:0000313" key="4">
    <source>
        <dbReference type="EMBL" id="PDQ22730.1"/>
    </source>
</evidence>
<dbReference type="Proteomes" id="UP000219182">
    <property type="component" value="Unassembled WGS sequence"/>
</dbReference>
<name>A0A2A6FL92_9HYPH</name>
<dbReference type="GO" id="GO:0016491">
    <property type="term" value="F:oxidoreductase activity"/>
    <property type="evidence" value="ECO:0007669"/>
    <property type="project" value="UniProtKB-KW"/>
</dbReference>
<keyword evidence="1" id="KW-0500">Molybdenum</keyword>
<dbReference type="AlphaFoldDB" id="A0A2A6FL92"/>
<organism evidence="4 5">
    <name type="scientific">Mesorhizobium sanjuanii</name>
    <dbReference type="NCBI Taxonomy" id="2037900"/>
    <lineage>
        <taxon>Bacteria</taxon>
        <taxon>Pseudomonadati</taxon>
        <taxon>Pseudomonadota</taxon>
        <taxon>Alphaproteobacteria</taxon>
        <taxon>Hyphomicrobiales</taxon>
        <taxon>Phyllobacteriaceae</taxon>
        <taxon>Mesorhizobium</taxon>
    </lineage>
</organism>
<evidence type="ECO:0000256" key="1">
    <source>
        <dbReference type="ARBA" id="ARBA00022505"/>
    </source>
</evidence>
<dbReference type="GO" id="GO:0005506">
    <property type="term" value="F:iron ion binding"/>
    <property type="evidence" value="ECO:0007669"/>
    <property type="project" value="InterPro"/>
</dbReference>
<evidence type="ECO:0000256" key="2">
    <source>
        <dbReference type="ARBA" id="ARBA00023002"/>
    </source>
</evidence>
<dbReference type="RefSeq" id="WP_097571746.1">
    <property type="nucleotide sequence ID" value="NZ_NWQG01000010.1"/>
</dbReference>